<evidence type="ECO:0000256" key="2">
    <source>
        <dbReference type="ARBA" id="ARBA00023002"/>
    </source>
</evidence>
<evidence type="ECO:0000259" key="3">
    <source>
        <dbReference type="SMART" id="SM00822"/>
    </source>
</evidence>
<dbReference type="PANTHER" id="PTHR42879:SF2">
    <property type="entry name" value="3-OXOACYL-[ACYL-CARRIER-PROTEIN] REDUCTASE FABG"/>
    <property type="match status" value="1"/>
</dbReference>
<reference evidence="4 5" key="1">
    <citation type="journal article" date="2012" name="J. Bacteriol.">
        <title>Complete genome sequence of the broad-host-range strain Sinorhizobium fredii USDA257.</title>
        <authorList>
            <person name="Schuldes J."/>
            <person name="Rodriguez Orbegoso M."/>
            <person name="Schmeisser C."/>
            <person name="Krishnan H.B."/>
            <person name="Daniel R."/>
            <person name="Streit W.R."/>
        </authorList>
    </citation>
    <scope>NUCLEOTIDE SEQUENCE [LARGE SCALE GENOMIC DNA]</scope>
    <source>
        <strain evidence="4 5">USDA 257</strain>
    </source>
</reference>
<dbReference type="InterPro" id="IPR036291">
    <property type="entry name" value="NAD(P)-bd_dom_sf"/>
</dbReference>
<dbReference type="SMART" id="SM00822">
    <property type="entry name" value="PKS_KR"/>
    <property type="match status" value="1"/>
</dbReference>
<protein>
    <submittedName>
        <fullName evidence="4">3-oxoacyl-[acyl-carrier-protein] reductase FabG</fullName>
        <ecNumber evidence="4">1.1.1.100</ecNumber>
    </submittedName>
</protein>
<gene>
    <name evidence="4" type="primary">fabG4</name>
    <name evidence="4" type="ORF">USDA257_c18030</name>
</gene>
<dbReference type="PROSITE" id="PS00061">
    <property type="entry name" value="ADH_SHORT"/>
    <property type="match status" value="1"/>
</dbReference>
<dbReference type="HOGENOM" id="CLU_010194_1_3_5"/>
<dbReference type="Proteomes" id="UP000006180">
    <property type="component" value="Chromosome"/>
</dbReference>
<dbReference type="InterPro" id="IPR050259">
    <property type="entry name" value="SDR"/>
</dbReference>
<dbReference type="Gene3D" id="3.40.50.720">
    <property type="entry name" value="NAD(P)-binding Rossmann-like Domain"/>
    <property type="match status" value="1"/>
</dbReference>
<dbReference type="KEGG" id="sfd:USDA257_c18030"/>
<name>I3X3D4_SINF2</name>
<dbReference type="PANTHER" id="PTHR42879">
    <property type="entry name" value="3-OXOACYL-(ACYL-CARRIER-PROTEIN) REDUCTASE"/>
    <property type="match status" value="1"/>
</dbReference>
<dbReference type="GO" id="GO:0032787">
    <property type="term" value="P:monocarboxylic acid metabolic process"/>
    <property type="evidence" value="ECO:0007669"/>
    <property type="project" value="UniProtKB-ARBA"/>
</dbReference>
<feature type="domain" description="Ketoreductase" evidence="3">
    <location>
        <begin position="13"/>
        <end position="183"/>
    </location>
</feature>
<dbReference type="InterPro" id="IPR057326">
    <property type="entry name" value="KR_dom"/>
</dbReference>
<dbReference type="eggNOG" id="COG1028">
    <property type="taxonomic scope" value="Bacteria"/>
</dbReference>
<dbReference type="InterPro" id="IPR002347">
    <property type="entry name" value="SDR_fam"/>
</dbReference>
<evidence type="ECO:0000313" key="5">
    <source>
        <dbReference type="Proteomes" id="UP000006180"/>
    </source>
</evidence>
<dbReference type="SUPFAM" id="SSF51735">
    <property type="entry name" value="NAD(P)-binding Rossmann-fold domains"/>
    <property type="match status" value="1"/>
</dbReference>
<dbReference type="Pfam" id="PF13561">
    <property type="entry name" value="adh_short_C2"/>
    <property type="match status" value="1"/>
</dbReference>
<keyword evidence="2 4" id="KW-0560">Oxidoreductase</keyword>
<sequence>MREVTNEKHLEGKTALVTGATSGIGLACARQLASCGVKVAIAGRRVGLLEEIARDLGCGTIPIATDVSDEGSATTAVGAAWERLDGIDYLIHAAGIVTPAAIEDLTPELWRQHIDVNLSGAFYVIRDCALRMRERGQGSIVAIASNLSVKGMPNFAHYCASKAGLVGLMKALALELAPEVRLNCVCPGPVETPMMKAELEWFGGTAEIRENTVAQVPLKRFASADEIAKFVLFVTTEADFATGSMLSIDGGSHCGMSGCVDELAASRHSLKSLGQLKC</sequence>
<evidence type="ECO:0000256" key="1">
    <source>
        <dbReference type="ARBA" id="ARBA00006484"/>
    </source>
</evidence>
<dbReference type="PATRIC" id="fig|1185652.3.peg.1868"/>
<proteinExistence type="inferred from homology"/>
<dbReference type="PROSITE" id="PS51257">
    <property type="entry name" value="PROKAR_LIPOPROTEIN"/>
    <property type="match status" value="1"/>
</dbReference>
<dbReference type="STRING" id="1185652.USDA257_c18030"/>
<evidence type="ECO:0000313" key="4">
    <source>
        <dbReference type="EMBL" id="AFL50390.1"/>
    </source>
</evidence>
<dbReference type="EMBL" id="CP003563">
    <property type="protein sequence ID" value="AFL50390.1"/>
    <property type="molecule type" value="Genomic_DNA"/>
</dbReference>
<dbReference type="GO" id="GO:0004316">
    <property type="term" value="F:3-oxoacyl-[acyl-carrier-protein] reductase (NADPH) activity"/>
    <property type="evidence" value="ECO:0007669"/>
    <property type="project" value="UniProtKB-EC"/>
</dbReference>
<dbReference type="InterPro" id="IPR020904">
    <property type="entry name" value="Sc_DH/Rdtase_CS"/>
</dbReference>
<organism evidence="4 5">
    <name type="scientific">Sinorhizobium fredii (strain USDA 257)</name>
    <dbReference type="NCBI Taxonomy" id="1185652"/>
    <lineage>
        <taxon>Bacteria</taxon>
        <taxon>Pseudomonadati</taxon>
        <taxon>Pseudomonadota</taxon>
        <taxon>Alphaproteobacteria</taxon>
        <taxon>Hyphomicrobiales</taxon>
        <taxon>Rhizobiaceae</taxon>
        <taxon>Sinorhizobium/Ensifer group</taxon>
        <taxon>Sinorhizobium</taxon>
    </lineage>
</organism>
<dbReference type="RefSeq" id="WP_014762571.1">
    <property type="nucleotide sequence ID" value="NC_018000.1"/>
</dbReference>
<dbReference type="PRINTS" id="PR00081">
    <property type="entry name" value="GDHRDH"/>
</dbReference>
<dbReference type="CDD" id="cd05233">
    <property type="entry name" value="SDR_c"/>
    <property type="match status" value="1"/>
</dbReference>
<accession>I3X3D4</accession>
<dbReference type="EC" id="1.1.1.100" evidence="4"/>
<comment type="similarity">
    <text evidence="1">Belongs to the short-chain dehydrogenases/reductases (SDR) family.</text>
</comment>
<dbReference type="FunFam" id="3.40.50.720:FF:000084">
    <property type="entry name" value="Short-chain dehydrogenase reductase"/>
    <property type="match status" value="1"/>
</dbReference>
<dbReference type="PRINTS" id="PR00080">
    <property type="entry name" value="SDRFAMILY"/>
</dbReference>
<dbReference type="AlphaFoldDB" id="I3X3D4"/>